<evidence type="ECO:0000256" key="1">
    <source>
        <dbReference type="ARBA" id="ARBA00037999"/>
    </source>
</evidence>
<comment type="caution">
    <text evidence="5">The sequence shown here is derived from an EMBL/GenBank/DDBJ whole genome shotgun (WGS) entry which is preliminary data.</text>
</comment>
<evidence type="ECO:0000313" key="6">
    <source>
        <dbReference type="Proteomes" id="UP000653797"/>
    </source>
</evidence>
<organism evidence="5 6">
    <name type="scientific">Spirosoma validum</name>
    <dbReference type="NCBI Taxonomy" id="2771355"/>
    <lineage>
        <taxon>Bacteria</taxon>
        <taxon>Pseudomonadati</taxon>
        <taxon>Bacteroidota</taxon>
        <taxon>Cytophagia</taxon>
        <taxon>Cytophagales</taxon>
        <taxon>Cytophagaceae</taxon>
        <taxon>Spirosoma</taxon>
    </lineage>
</organism>
<dbReference type="PANTHER" id="PTHR30244:SF34">
    <property type="entry name" value="DTDP-4-AMINO-4,6-DIDEOXYGALACTOSE TRANSAMINASE"/>
    <property type="match status" value="1"/>
</dbReference>
<comment type="similarity">
    <text evidence="1 4">Belongs to the DegT/DnrJ/EryC1 family.</text>
</comment>
<dbReference type="CDD" id="cd00616">
    <property type="entry name" value="AHBA_syn"/>
    <property type="match status" value="1"/>
</dbReference>
<dbReference type="PANTHER" id="PTHR30244">
    <property type="entry name" value="TRANSAMINASE"/>
    <property type="match status" value="1"/>
</dbReference>
<dbReference type="GO" id="GO:0030170">
    <property type="term" value="F:pyridoxal phosphate binding"/>
    <property type="evidence" value="ECO:0007669"/>
    <property type="project" value="TreeGrafter"/>
</dbReference>
<feature type="active site" description="Proton acceptor" evidence="2">
    <location>
        <position position="202"/>
    </location>
</feature>
<dbReference type="InterPro" id="IPR015421">
    <property type="entry name" value="PyrdxlP-dep_Trfase_major"/>
</dbReference>
<keyword evidence="5" id="KW-0808">Transferase</keyword>
<dbReference type="PIRSF" id="PIRSF000390">
    <property type="entry name" value="PLP_StrS"/>
    <property type="match status" value="1"/>
</dbReference>
<dbReference type="GO" id="GO:0008483">
    <property type="term" value="F:transaminase activity"/>
    <property type="evidence" value="ECO:0007669"/>
    <property type="project" value="UniProtKB-KW"/>
</dbReference>
<gene>
    <name evidence="5" type="ORF">IC230_22075</name>
</gene>
<evidence type="ECO:0000256" key="4">
    <source>
        <dbReference type="RuleBase" id="RU004508"/>
    </source>
</evidence>
<sequence length="416" mass="45976">MNKAISVDQLAIHGGDPTVKRTFPWPIFDDQDVQAVADVVRSGQWGNPDCGDAVATFEQQFADYCGSKYAVSCVNGSVSLRLALIACGVRPGDEVIVPPYTFIATASVVLEVNCVPVFVDIDPDTYNIDPQKIEAAITERTRAIIPVHFAGLSCDMNAILAIAQKHNMRVIEDAAHAHGAEYKGKKLGSIGDAGSFSFQSSKNLTSGEGGIVVTNNESLYQMMNSLRNVGRLPDGQWYDHFNPGCNYRVTQLQAVLLSEQLKRLDEQTRIRNENGLYLDQLLADIEGVTSLSRGDVALRHCYHLYIVKYDKTKFGYIPKKEFVSMLAAEGVPCSAGYPHPLYKQPLFQQKNWQCYAIPDSVAYTQVNCPEAERACADEAVWIFQQAMLGTRNDMESFAEAIRKIRRAMLNVVESGS</sequence>
<reference evidence="5" key="1">
    <citation type="submission" date="2020-09" db="EMBL/GenBank/DDBJ databases">
        <authorList>
            <person name="Kim M.K."/>
        </authorList>
    </citation>
    <scope>NUCLEOTIDE SEQUENCE</scope>
    <source>
        <strain evidence="5">BT704</strain>
    </source>
</reference>
<feature type="modified residue" description="N6-(pyridoxal phosphate)lysine" evidence="3">
    <location>
        <position position="202"/>
    </location>
</feature>
<dbReference type="EMBL" id="JACXAA010000009">
    <property type="protein sequence ID" value="MBD2755607.1"/>
    <property type="molecule type" value="Genomic_DNA"/>
</dbReference>
<keyword evidence="5" id="KW-0032">Aminotransferase</keyword>
<keyword evidence="3 4" id="KW-0663">Pyridoxal phosphate</keyword>
<dbReference type="Pfam" id="PF01041">
    <property type="entry name" value="DegT_DnrJ_EryC1"/>
    <property type="match status" value="1"/>
</dbReference>
<dbReference type="RefSeq" id="WP_191041237.1">
    <property type="nucleotide sequence ID" value="NZ_JACXAA010000009.1"/>
</dbReference>
<keyword evidence="6" id="KW-1185">Reference proteome</keyword>
<dbReference type="Gene3D" id="3.90.1150.10">
    <property type="entry name" value="Aspartate Aminotransferase, domain 1"/>
    <property type="match status" value="1"/>
</dbReference>
<name>A0A927B5K2_9BACT</name>
<protein>
    <submittedName>
        <fullName evidence="5">DegT/DnrJ/EryC1/StrS family aminotransferase</fullName>
    </submittedName>
</protein>
<dbReference type="Proteomes" id="UP000653797">
    <property type="component" value="Unassembled WGS sequence"/>
</dbReference>
<dbReference type="InterPro" id="IPR015422">
    <property type="entry name" value="PyrdxlP-dep_Trfase_small"/>
</dbReference>
<evidence type="ECO:0000256" key="3">
    <source>
        <dbReference type="PIRSR" id="PIRSR000390-2"/>
    </source>
</evidence>
<dbReference type="InterPro" id="IPR000653">
    <property type="entry name" value="DegT/StrS_aminotransferase"/>
</dbReference>
<evidence type="ECO:0000313" key="5">
    <source>
        <dbReference type="EMBL" id="MBD2755607.1"/>
    </source>
</evidence>
<evidence type="ECO:0000256" key="2">
    <source>
        <dbReference type="PIRSR" id="PIRSR000390-1"/>
    </source>
</evidence>
<dbReference type="SUPFAM" id="SSF53383">
    <property type="entry name" value="PLP-dependent transferases"/>
    <property type="match status" value="1"/>
</dbReference>
<proteinExistence type="inferred from homology"/>
<accession>A0A927B5K2</accession>
<dbReference type="AlphaFoldDB" id="A0A927B5K2"/>
<dbReference type="GO" id="GO:0000271">
    <property type="term" value="P:polysaccharide biosynthetic process"/>
    <property type="evidence" value="ECO:0007669"/>
    <property type="project" value="TreeGrafter"/>
</dbReference>
<dbReference type="Gene3D" id="3.40.640.10">
    <property type="entry name" value="Type I PLP-dependent aspartate aminotransferase-like (Major domain)"/>
    <property type="match status" value="1"/>
</dbReference>
<dbReference type="InterPro" id="IPR015424">
    <property type="entry name" value="PyrdxlP-dep_Trfase"/>
</dbReference>